<dbReference type="AlphaFoldDB" id="A0A9J5WCQ0"/>
<protein>
    <submittedName>
        <fullName evidence="2">Uncharacterized protein</fullName>
    </submittedName>
</protein>
<dbReference type="EMBL" id="JACXVP010000012">
    <property type="protein sequence ID" value="KAG5573465.1"/>
    <property type="molecule type" value="Genomic_DNA"/>
</dbReference>
<proteinExistence type="predicted"/>
<feature type="region of interest" description="Disordered" evidence="1">
    <location>
        <begin position="1"/>
        <end position="21"/>
    </location>
</feature>
<comment type="caution">
    <text evidence="2">The sequence shown here is derived from an EMBL/GenBank/DDBJ whole genome shotgun (WGS) entry which is preliminary data.</text>
</comment>
<reference evidence="2 3" key="1">
    <citation type="submission" date="2020-09" db="EMBL/GenBank/DDBJ databases">
        <title>De no assembly of potato wild relative species, Solanum commersonii.</title>
        <authorList>
            <person name="Cho K."/>
        </authorList>
    </citation>
    <scope>NUCLEOTIDE SEQUENCE [LARGE SCALE GENOMIC DNA]</scope>
    <source>
        <strain evidence="2">LZ3.2</strain>
        <tissue evidence="2">Leaf</tissue>
    </source>
</reference>
<gene>
    <name evidence="2" type="ORF">H5410_063231</name>
</gene>
<name>A0A9J5WCQ0_SOLCO</name>
<keyword evidence="3" id="KW-1185">Reference proteome</keyword>
<accession>A0A9J5WCQ0</accession>
<evidence type="ECO:0000256" key="1">
    <source>
        <dbReference type="SAM" id="MobiDB-lite"/>
    </source>
</evidence>
<organism evidence="2 3">
    <name type="scientific">Solanum commersonii</name>
    <name type="common">Commerson's wild potato</name>
    <name type="synonym">Commerson's nightshade</name>
    <dbReference type="NCBI Taxonomy" id="4109"/>
    <lineage>
        <taxon>Eukaryota</taxon>
        <taxon>Viridiplantae</taxon>
        <taxon>Streptophyta</taxon>
        <taxon>Embryophyta</taxon>
        <taxon>Tracheophyta</taxon>
        <taxon>Spermatophyta</taxon>
        <taxon>Magnoliopsida</taxon>
        <taxon>eudicotyledons</taxon>
        <taxon>Gunneridae</taxon>
        <taxon>Pentapetalae</taxon>
        <taxon>asterids</taxon>
        <taxon>lamiids</taxon>
        <taxon>Solanales</taxon>
        <taxon>Solanaceae</taxon>
        <taxon>Solanoideae</taxon>
        <taxon>Solaneae</taxon>
        <taxon>Solanum</taxon>
    </lineage>
</organism>
<dbReference type="Proteomes" id="UP000824120">
    <property type="component" value="Chromosome 12"/>
</dbReference>
<evidence type="ECO:0000313" key="2">
    <source>
        <dbReference type="EMBL" id="KAG5573465.1"/>
    </source>
</evidence>
<sequence length="74" mass="8276">MGATAEDLEPSKESGVHDCGSNSTLESLTIWSTNLATWPLFVGDSDESWWRYLDVESRSGQRCGIFHLTSQIRL</sequence>
<evidence type="ECO:0000313" key="3">
    <source>
        <dbReference type="Proteomes" id="UP000824120"/>
    </source>
</evidence>